<keyword evidence="4" id="KW-1185">Reference proteome</keyword>
<gene>
    <name evidence="3" type="ORF">MNOR_LOCUS16342</name>
</gene>
<feature type="transmembrane region" description="Helical" evidence="2">
    <location>
        <begin position="75"/>
        <end position="95"/>
    </location>
</feature>
<feature type="region of interest" description="Disordered" evidence="1">
    <location>
        <begin position="1"/>
        <end position="38"/>
    </location>
</feature>
<evidence type="ECO:0000256" key="1">
    <source>
        <dbReference type="SAM" id="MobiDB-lite"/>
    </source>
</evidence>
<feature type="region of interest" description="Disordered" evidence="1">
    <location>
        <begin position="169"/>
        <end position="193"/>
    </location>
</feature>
<keyword evidence="2" id="KW-1133">Transmembrane helix</keyword>
<reference evidence="3 4" key="1">
    <citation type="submission" date="2024-05" db="EMBL/GenBank/DDBJ databases">
        <authorList>
            <person name="Wallberg A."/>
        </authorList>
    </citation>
    <scope>NUCLEOTIDE SEQUENCE [LARGE SCALE GENOMIC DNA]</scope>
</reference>
<evidence type="ECO:0000256" key="2">
    <source>
        <dbReference type="SAM" id="Phobius"/>
    </source>
</evidence>
<comment type="caution">
    <text evidence="3">The sequence shown here is derived from an EMBL/GenBank/DDBJ whole genome shotgun (WGS) entry which is preliminary data.</text>
</comment>
<dbReference type="Proteomes" id="UP001497623">
    <property type="component" value="Unassembled WGS sequence"/>
</dbReference>
<sequence>MRCSTMKVEKQAAKSRRPTLVSVSSEPSAPITPSSPNLTLERKFSTKSLVKKFSDHSIKRRKSSTNKSNTRDQRVARTVFVVFLMIVVCSIPVGAEHSLNKTCVKNPTKFLMMHILYWMQYWLNLFVYVLMNQQYRNAYVEYLSKFIPNIGIQKGKTFFWENHSTAANKPTDLRKGSHQSVRKDSGVPEMPGTPRVLISKNSGKCLSAIAENLRSSVLEDDVFEETKQNTDGPLLPDENICMLSKKGIDSER</sequence>
<dbReference type="EMBL" id="CAXKWB010010675">
    <property type="protein sequence ID" value="CAL4098859.1"/>
    <property type="molecule type" value="Genomic_DNA"/>
</dbReference>
<keyword evidence="2" id="KW-0812">Transmembrane</keyword>
<dbReference type="AlphaFoldDB" id="A0AAV2QSC9"/>
<name>A0AAV2QSC9_MEGNR</name>
<organism evidence="3 4">
    <name type="scientific">Meganyctiphanes norvegica</name>
    <name type="common">Northern krill</name>
    <name type="synonym">Thysanopoda norvegica</name>
    <dbReference type="NCBI Taxonomy" id="48144"/>
    <lineage>
        <taxon>Eukaryota</taxon>
        <taxon>Metazoa</taxon>
        <taxon>Ecdysozoa</taxon>
        <taxon>Arthropoda</taxon>
        <taxon>Crustacea</taxon>
        <taxon>Multicrustacea</taxon>
        <taxon>Malacostraca</taxon>
        <taxon>Eumalacostraca</taxon>
        <taxon>Eucarida</taxon>
        <taxon>Euphausiacea</taxon>
        <taxon>Euphausiidae</taxon>
        <taxon>Meganyctiphanes</taxon>
    </lineage>
</organism>
<evidence type="ECO:0000313" key="4">
    <source>
        <dbReference type="Proteomes" id="UP001497623"/>
    </source>
</evidence>
<feature type="transmembrane region" description="Helical" evidence="2">
    <location>
        <begin position="115"/>
        <end position="131"/>
    </location>
</feature>
<evidence type="ECO:0000313" key="3">
    <source>
        <dbReference type="EMBL" id="CAL4098859.1"/>
    </source>
</evidence>
<keyword evidence="2" id="KW-0472">Membrane</keyword>
<feature type="compositionally biased region" description="Basic and acidic residues" evidence="1">
    <location>
        <begin position="171"/>
        <end position="186"/>
    </location>
</feature>
<dbReference type="Gene3D" id="1.20.1070.10">
    <property type="entry name" value="Rhodopsin 7-helix transmembrane proteins"/>
    <property type="match status" value="1"/>
</dbReference>
<protein>
    <submittedName>
        <fullName evidence="3">Uncharacterized protein</fullName>
    </submittedName>
</protein>
<dbReference type="SUPFAM" id="SSF81321">
    <property type="entry name" value="Family A G protein-coupled receptor-like"/>
    <property type="match status" value="1"/>
</dbReference>
<accession>A0AAV2QSC9</accession>
<feature type="compositionally biased region" description="Polar residues" evidence="1">
    <location>
        <begin position="21"/>
        <end position="38"/>
    </location>
</feature>
<proteinExistence type="predicted"/>